<dbReference type="AlphaFoldDB" id="A0A2K5HI50"/>
<reference evidence="1" key="1">
    <citation type="submission" date="2025-08" db="UniProtKB">
        <authorList>
            <consortium name="Ensembl"/>
        </authorList>
    </citation>
    <scope>IDENTIFICATION</scope>
</reference>
<keyword evidence="2" id="KW-1185">Reference proteome</keyword>
<dbReference type="Proteomes" id="UP000233080">
    <property type="component" value="Unassembled WGS sequence"/>
</dbReference>
<reference evidence="1" key="2">
    <citation type="submission" date="2025-09" db="UniProtKB">
        <authorList>
            <consortium name="Ensembl"/>
        </authorList>
    </citation>
    <scope>IDENTIFICATION</scope>
</reference>
<accession>A0A2K5HI50</accession>
<dbReference type="Ensembl" id="ENSCANT00000015970.1">
    <property type="protein sequence ID" value="ENSCANP00000004032.1"/>
    <property type="gene ID" value="ENSCANG00000014343.1"/>
</dbReference>
<organism evidence="1 2">
    <name type="scientific">Colobus angolensis palliatus</name>
    <name type="common">Peters' Angolan colobus</name>
    <dbReference type="NCBI Taxonomy" id="336983"/>
    <lineage>
        <taxon>Eukaryota</taxon>
        <taxon>Metazoa</taxon>
        <taxon>Chordata</taxon>
        <taxon>Craniata</taxon>
        <taxon>Vertebrata</taxon>
        <taxon>Euteleostomi</taxon>
        <taxon>Mammalia</taxon>
        <taxon>Eutheria</taxon>
        <taxon>Euarchontoglires</taxon>
        <taxon>Primates</taxon>
        <taxon>Haplorrhini</taxon>
        <taxon>Catarrhini</taxon>
        <taxon>Cercopithecidae</taxon>
        <taxon>Colobinae</taxon>
        <taxon>Colobus</taxon>
    </lineage>
</organism>
<name>A0A2K5HI50_COLAP</name>
<sequence length="90" mass="10258">MCSTCKNADAFNLSSKSLIRKLEAGPRNLYFELVSLIILMKIVYRPYFEKFCCLGNMQRPTVPLLLRSISSFSLTSFPLPISQSMHYSLS</sequence>
<proteinExistence type="predicted"/>
<dbReference type="OMA" id="QISQSMH"/>
<protein>
    <submittedName>
        <fullName evidence="1">Uncharacterized protein</fullName>
    </submittedName>
</protein>
<evidence type="ECO:0000313" key="1">
    <source>
        <dbReference type="Ensembl" id="ENSCANP00000004032.1"/>
    </source>
</evidence>
<evidence type="ECO:0000313" key="2">
    <source>
        <dbReference type="Proteomes" id="UP000233080"/>
    </source>
</evidence>